<name>A0A6M3ITN3_9ZZZZ</name>
<accession>A0A6M3ITN3</accession>
<protein>
    <submittedName>
        <fullName evidence="2">Uncharacterized protein</fullName>
    </submittedName>
</protein>
<dbReference type="AlphaFoldDB" id="A0A6M3ITN3"/>
<feature type="region of interest" description="Disordered" evidence="1">
    <location>
        <begin position="1"/>
        <end position="52"/>
    </location>
</feature>
<dbReference type="EMBL" id="MT141414">
    <property type="protein sequence ID" value="QJA60598.1"/>
    <property type="molecule type" value="Genomic_DNA"/>
</dbReference>
<feature type="compositionally biased region" description="Basic and acidic residues" evidence="1">
    <location>
        <begin position="1"/>
        <end position="18"/>
    </location>
</feature>
<proteinExistence type="predicted"/>
<reference evidence="2" key="1">
    <citation type="submission" date="2020-03" db="EMBL/GenBank/DDBJ databases">
        <title>The deep terrestrial virosphere.</title>
        <authorList>
            <person name="Holmfeldt K."/>
            <person name="Nilsson E."/>
            <person name="Simone D."/>
            <person name="Lopez-Fernandez M."/>
            <person name="Wu X."/>
            <person name="de Brujin I."/>
            <person name="Lundin D."/>
            <person name="Andersson A."/>
            <person name="Bertilsson S."/>
            <person name="Dopson M."/>
        </authorList>
    </citation>
    <scope>NUCLEOTIDE SEQUENCE</scope>
    <source>
        <strain evidence="2">MM415B01090</strain>
    </source>
</reference>
<sequence length="182" mass="19921">MAKKSKEDEVPDEMKLPDGDQGISPFAEDDDGDAQPAPEVIPETERPKPAGFTPDIASVTQPGLVDIPTAFAPQPTAAAVKPVKFFSKQAGLLVIIEPETRYIPTAAGFVIQTGRRIEKQFNGNFLTTDDIAFIEGVKKLQGYRRIFWPVRGNEVETPQRGINYVSGVATTIDNPLRNEKPD</sequence>
<evidence type="ECO:0000313" key="2">
    <source>
        <dbReference type="EMBL" id="QJA60598.1"/>
    </source>
</evidence>
<gene>
    <name evidence="2" type="ORF">MM415B01090_0014</name>
</gene>
<evidence type="ECO:0000256" key="1">
    <source>
        <dbReference type="SAM" id="MobiDB-lite"/>
    </source>
</evidence>
<organism evidence="2">
    <name type="scientific">viral metagenome</name>
    <dbReference type="NCBI Taxonomy" id="1070528"/>
    <lineage>
        <taxon>unclassified sequences</taxon>
        <taxon>metagenomes</taxon>
        <taxon>organismal metagenomes</taxon>
    </lineage>
</organism>